<evidence type="ECO:0000256" key="10">
    <source>
        <dbReference type="ARBA" id="ARBA00023004"/>
    </source>
</evidence>
<dbReference type="GO" id="GO:0004497">
    <property type="term" value="F:monooxygenase activity"/>
    <property type="evidence" value="ECO:0007669"/>
    <property type="project" value="UniProtKB-KW"/>
</dbReference>
<dbReference type="PANTHER" id="PTHR47955">
    <property type="entry name" value="CYTOCHROME P450 FAMILY 71 PROTEIN"/>
    <property type="match status" value="1"/>
</dbReference>
<dbReference type="InterPro" id="IPR036396">
    <property type="entry name" value="Cyt_P450_sf"/>
</dbReference>
<evidence type="ECO:0000313" key="16">
    <source>
        <dbReference type="EMBL" id="CAL5033482.1"/>
    </source>
</evidence>
<dbReference type="PANTHER" id="PTHR47955:SF14">
    <property type="entry name" value="OS01G0543600 PROTEIN"/>
    <property type="match status" value="1"/>
</dbReference>
<keyword evidence="10 13" id="KW-0408">Iron</keyword>
<evidence type="ECO:0000256" key="9">
    <source>
        <dbReference type="ARBA" id="ARBA00023002"/>
    </source>
</evidence>
<dbReference type="Proteomes" id="UP001497457">
    <property type="component" value="Chromosome 32b"/>
</dbReference>
<evidence type="ECO:0000256" key="8">
    <source>
        <dbReference type="ARBA" id="ARBA00022989"/>
    </source>
</evidence>
<keyword evidence="12 15" id="KW-0472">Membrane</keyword>
<evidence type="ECO:0000256" key="4">
    <source>
        <dbReference type="ARBA" id="ARBA00010617"/>
    </source>
</evidence>
<dbReference type="GO" id="GO:0016020">
    <property type="term" value="C:membrane"/>
    <property type="evidence" value="ECO:0007669"/>
    <property type="project" value="UniProtKB-SubCell"/>
</dbReference>
<evidence type="ECO:0000313" key="18">
    <source>
        <dbReference type="Proteomes" id="UP001497457"/>
    </source>
</evidence>
<dbReference type="PRINTS" id="PR00385">
    <property type="entry name" value="P450"/>
</dbReference>
<evidence type="ECO:0000256" key="1">
    <source>
        <dbReference type="ARBA" id="ARBA00001971"/>
    </source>
</evidence>
<name>A0ABC9D8X8_9POAL</name>
<evidence type="ECO:0000256" key="5">
    <source>
        <dbReference type="ARBA" id="ARBA00022617"/>
    </source>
</evidence>
<reference evidence="16 18" key="2">
    <citation type="submission" date="2024-10" db="EMBL/GenBank/DDBJ databases">
        <authorList>
            <person name="Ryan C."/>
        </authorList>
    </citation>
    <scope>NUCLEOTIDE SEQUENCE [LARGE SCALE GENOMIC DNA]</scope>
</reference>
<comment type="subcellular location">
    <subcellularLocation>
        <location evidence="2">Membrane</location>
    </subcellularLocation>
</comment>
<dbReference type="SUPFAM" id="SSF48264">
    <property type="entry name" value="Cytochrome P450"/>
    <property type="match status" value="1"/>
</dbReference>
<organism evidence="16 18">
    <name type="scientific">Urochloa decumbens</name>
    <dbReference type="NCBI Taxonomy" id="240449"/>
    <lineage>
        <taxon>Eukaryota</taxon>
        <taxon>Viridiplantae</taxon>
        <taxon>Streptophyta</taxon>
        <taxon>Embryophyta</taxon>
        <taxon>Tracheophyta</taxon>
        <taxon>Spermatophyta</taxon>
        <taxon>Magnoliopsida</taxon>
        <taxon>Liliopsida</taxon>
        <taxon>Poales</taxon>
        <taxon>Poaceae</taxon>
        <taxon>PACMAD clade</taxon>
        <taxon>Panicoideae</taxon>
        <taxon>Panicodae</taxon>
        <taxon>Paniceae</taxon>
        <taxon>Melinidinae</taxon>
        <taxon>Urochloa</taxon>
    </lineage>
</organism>
<keyword evidence="7 13" id="KW-0479">Metal-binding</keyword>
<dbReference type="InterPro" id="IPR001128">
    <property type="entry name" value="Cyt_P450"/>
</dbReference>
<sequence>MAEWLAQGLHGLQQQHQEHPQAALVVSALLVFPLLVLLVRRLTTPAEARAREQLLSKLPSPPSLPVIGHLHLVGTLPHISVAELAAKHGRDGLLLLRLGAFPTLVVSSAAAAETVLRTQDLVFASRASSTVTDILFYGSSDPAFAPHGEHWRQAKKISITHLLSNKKVRSYRRAREQEVRLVVAQIRKAALAGTTFDMSTMFASYLNNITCHAVFGRFFKEGGRINRIFQELTDENAALLGGFNLETLFPSLARLSIVKKLVCTKVQKVHKVWDDLLNKLIEEHESNPVSDVDSEESDFIDVLLSIQHEYQLTRDHIKAQLVVTFQGGIDTGSAALDYAMVKLMQNPHMMAKLQNEVRKVVPQGSEMVSEDDLDGMVYLKAVVKETLRLHGPAPFLLPHFSMAECVVEGHTIPSGIRTFVNARAISRDPNYWESPEEFMPERFMEGGSAAALDFRGNDYVYLPFGSGRRKCPGINLAILTIEHMLANLMYHFNWELTPETAEKGIDMTESFGSTVHRINSLFLAPVLPKN</sequence>
<keyword evidence="9 14" id="KW-0560">Oxidoreductase</keyword>
<dbReference type="GO" id="GO:0046872">
    <property type="term" value="F:metal ion binding"/>
    <property type="evidence" value="ECO:0007669"/>
    <property type="project" value="UniProtKB-KW"/>
</dbReference>
<gene>
    <name evidence="16" type="ORF">URODEC1_LOCUS82690</name>
    <name evidence="17" type="ORF">URODEC1_LOCUS83515</name>
</gene>
<comment type="cofactor">
    <cofactor evidence="1 13">
        <name>heme</name>
        <dbReference type="ChEBI" id="CHEBI:30413"/>
    </cofactor>
</comment>
<dbReference type="CDD" id="cd11072">
    <property type="entry name" value="CYP71-like"/>
    <property type="match status" value="1"/>
</dbReference>
<evidence type="ECO:0000256" key="6">
    <source>
        <dbReference type="ARBA" id="ARBA00022692"/>
    </source>
</evidence>
<reference evidence="18" key="1">
    <citation type="submission" date="2024-06" db="EMBL/GenBank/DDBJ databases">
        <authorList>
            <person name="Ryan C."/>
        </authorList>
    </citation>
    <scope>NUCLEOTIDE SEQUENCE [LARGE SCALE GENOMIC DNA]</scope>
</reference>
<dbReference type="EMBL" id="OZ075141">
    <property type="protein sequence ID" value="CAL5033482.1"/>
    <property type="molecule type" value="Genomic_DNA"/>
</dbReference>
<dbReference type="AlphaFoldDB" id="A0ABC9D8X8"/>
<dbReference type="Pfam" id="PF00067">
    <property type="entry name" value="p450"/>
    <property type="match status" value="1"/>
</dbReference>
<dbReference type="Gene3D" id="1.10.630.10">
    <property type="entry name" value="Cytochrome P450"/>
    <property type="match status" value="1"/>
</dbReference>
<dbReference type="EMBL" id="OZ075142">
    <property type="protein sequence ID" value="CAL5035494.1"/>
    <property type="molecule type" value="Genomic_DNA"/>
</dbReference>
<keyword evidence="11 14" id="KW-0503">Monooxygenase</keyword>
<dbReference type="InterPro" id="IPR017972">
    <property type="entry name" value="Cyt_P450_CS"/>
</dbReference>
<dbReference type="PRINTS" id="PR00463">
    <property type="entry name" value="EP450I"/>
</dbReference>
<comment type="similarity">
    <text evidence="4 14">Belongs to the cytochrome P450 family.</text>
</comment>
<dbReference type="Proteomes" id="UP001497457">
    <property type="component" value="Chromosome 31b"/>
</dbReference>
<keyword evidence="8 15" id="KW-1133">Transmembrane helix</keyword>
<keyword evidence="6 15" id="KW-0812">Transmembrane</keyword>
<evidence type="ECO:0000256" key="11">
    <source>
        <dbReference type="ARBA" id="ARBA00023033"/>
    </source>
</evidence>
<dbReference type="PROSITE" id="PS00086">
    <property type="entry name" value="CYTOCHROME_P450"/>
    <property type="match status" value="1"/>
</dbReference>
<comment type="pathway">
    <text evidence="3">Secondary metabolite biosynthesis.</text>
</comment>
<keyword evidence="5 13" id="KW-0349">Heme</keyword>
<evidence type="ECO:0000256" key="13">
    <source>
        <dbReference type="PIRSR" id="PIRSR602401-1"/>
    </source>
</evidence>
<protein>
    <submittedName>
        <fullName evidence="16">Uncharacterized protein</fullName>
    </submittedName>
</protein>
<dbReference type="FunFam" id="1.10.630.10:FF:000055">
    <property type="entry name" value="Cytochrome P450 71A26"/>
    <property type="match status" value="1"/>
</dbReference>
<proteinExistence type="inferred from homology"/>
<evidence type="ECO:0000256" key="14">
    <source>
        <dbReference type="RuleBase" id="RU000461"/>
    </source>
</evidence>
<evidence type="ECO:0000256" key="2">
    <source>
        <dbReference type="ARBA" id="ARBA00004370"/>
    </source>
</evidence>
<keyword evidence="18" id="KW-1185">Reference proteome</keyword>
<evidence type="ECO:0000256" key="15">
    <source>
        <dbReference type="SAM" id="Phobius"/>
    </source>
</evidence>
<evidence type="ECO:0000256" key="12">
    <source>
        <dbReference type="ARBA" id="ARBA00023136"/>
    </source>
</evidence>
<feature type="transmembrane region" description="Helical" evidence="15">
    <location>
        <begin position="20"/>
        <end position="39"/>
    </location>
</feature>
<evidence type="ECO:0000256" key="3">
    <source>
        <dbReference type="ARBA" id="ARBA00005179"/>
    </source>
</evidence>
<evidence type="ECO:0000313" key="17">
    <source>
        <dbReference type="EMBL" id="CAL5035494.1"/>
    </source>
</evidence>
<feature type="binding site" description="axial binding residue" evidence="13">
    <location>
        <position position="471"/>
    </location>
    <ligand>
        <name>heme</name>
        <dbReference type="ChEBI" id="CHEBI:30413"/>
    </ligand>
    <ligandPart>
        <name>Fe</name>
        <dbReference type="ChEBI" id="CHEBI:18248"/>
    </ligandPart>
</feature>
<accession>A0ABC9D8X8</accession>
<evidence type="ECO:0000256" key="7">
    <source>
        <dbReference type="ARBA" id="ARBA00022723"/>
    </source>
</evidence>
<dbReference type="InterPro" id="IPR002401">
    <property type="entry name" value="Cyt_P450_E_grp-I"/>
</dbReference>